<name>A0A928VVY8_9CYAN</name>
<sequence length="282" mass="30343">MTRSVTDLVMKQLEFSAFITLIAILFGGHYFFRSAQTEIGRRSTTYVPEASLSDGESWQAWQDTVGKSVSTETYVKNSRPSSGTIPSTTASSSSSKPKSDVNLEQMRQNSDPRASERAGGSFASSIVLDRADALPSENAASIARPNLTEGNTIEDPNLLPNLLSLGVFSADEANDLSLDSPQRSQTRSVSNLRDTSNLQKTVVSVPVALQAEASESVTTLDKTSASSDLFSPDRVLWISLLVTSACGSIGLGKYLFPKYYSHKQDSPSPNQPPPAHSSQSLQ</sequence>
<dbReference type="EMBL" id="JADEXN010000092">
    <property type="protein sequence ID" value="MBE9040529.1"/>
    <property type="molecule type" value="Genomic_DNA"/>
</dbReference>
<feature type="region of interest" description="Disordered" evidence="1">
    <location>
        <begin position="72"/>
        <end position="121"/>
    </location>
</feature>
<keyword evidence="2" id="KW-0812">Transmembrane</keyword>
<protein>
    <submittedName>
        <fullName evidence="3">Uncharacterized protein</fullName>
    </submittedName>
</protein>
<feature type="compositionally biased region" description="Low complexity" evidence="1">
    <location>
        <begin position="80"/>
        <end position="96"/>
    </location>
</feature>
<feature type="transmembrane region" description="Helical" evidence="2">
    <location>
        <begin position="12"/>
        <end position="32"/>
    </location>
</feature>
<keyword evidence="4" id="KW-1185">Reference proteome</keyword>
<keyword evidence="2" id="KW-1133">Transmembrane helix</keyword>
<keyword evidence="2" id="KW-0472">Membrane</keyword>
<gene>
    <name evidence="3" type="ORF">IQ235_06975</name>
</gene>
<evidence type="ECO:0000256" key="2">
    <source>
        <dbReference type="SAM" id="Phobius"/>
    </source>
</evidence>
<evidence type="ECO:0000313" key="3">
    <source>
        <dbReference type="EMBL" id="MBE9040529.1"/>
    </source>
</evidence>
<dbReference type="Proteomes" id="UP000621799">
    <property type="component" value="Unassembled WGS sequence"/>
</dbReference>
<dbReference type="AlphaFoldDB" id="A0A928VVY8"/>
<proteinExistence type="predicted"/>
<feature type="region of interest" description="Disordered" evidence="1">
    <location>
        <begin position="262"/>
        <end position="282"/>
    </location>
</feature>
<reference evidence="3" key="1">
    <citation type="submission" date="2020-10" db="EMBL/GenBank/DDBJ databases">
        <authorList>
            <person name="Castelo-Branco R."/>
            <person name="Eusebio N."/>
            <person name="Adriana R."/>
            <person name="Vieira A."/>
            <person name="Brugerolle De Fraissinette N."/>
            <person name="Rezende De Castro R."/>
            <person name="Schneider M.P."/>
            <person name="Vasconcelos V."/>
            <person name="Leao P.N."/>
        </authorList>
    </citation>
    <scope>NUCLEOTIDE SEQUENCE</scope>
    <source>
        <strain evidence="3">LEGE 11467</strain>
    </source>
</reference>
<evidence type="ECO:0000256" key="1">
    <source>
        <dbReference type="SAM" id="MobiDB-lite"/>
    </source>
</evidence>
<organism evidence="3 4">
    <name type="scientific">Zarconia navalis LEGE 11467</name>
    <dbReference type="NCBI Taxonomy" id="1828826"/>
    <lineage>
        <taxon>Bacteria</taxon>
        <taxon>Bacillati</taxon>
        <taxon>Cyanobacteriota</taxon>
        <taxon>Cyanophyceae</taxon>
        <taxon>Oscillatoriophycideae</taxon>
        <taxon>Oscillatoriales</taxon>
        <taxon>Oscillatoriales incertae sedis</taxon>
        <taxon>Zarconia</taxon>
        <taxon>Zarconia navalis</taxon>
    </lineage>
</organism>
<evidence type="ECO:0000313" key="4">
    <source>
        <dbReference type="Proteomes" id="UP000621799"/>
    </source>
</evidence>
<comment type="caution">
    <text evidence="3">The sequence shown here is derived from an EMBL/GenBank/DDBJ whole genome shotgun (WGS) entry which is preliminary data.</text>
</comment>
<accession>A0A928VVY8</accession>
<dbReference type="RefSeq" id="WP_264320774.1">
    <property type="nucleotide sequence ID" value="NZ_JADEXN010000092.1"/>
</dbReference>